<dbReference type="InterPro" id="IPR029044">
    <property type="entry name" value="Nucleotide-diphossugar_trans"/>
</dbReference>
<reference evidence="2 3" key="1">
    <citation type="submission" date="2009-06" db="EMBL/GenBank/DDBJ databases">
        <title>Complete sequence of Desulfovibrio salexigens DSM 2638.</title>
        <authorList>
            <consortium name="US DOE Joint Genome Institute"/>
            <person name="Lucas S."/>
            <person name="Copeland A."/>
            <person name="Lapidus A."/>
            <person name="Glavina del Rio T."/>
            <person name="Tice H."/>
            <person name="Bruce D."/>
            <person name="Goodwin L."/>
            <person name="Pitluck S."/>
            <person name="Munk A.C."/>
            <person name="Brettin T."/>
            <person name="Detter J.C."/>
            <person name="Han C."/>
            <person name="Tapia R."/>
            <person name="Larimer F."/>
            <person name="Land M."/>
            <person name="Hauser L."/>
            <person name="Kyrpides N."/>
            <person name="Anderson I."/>
            <person name="Wall J.D."/>
            <person name="Arkin A.P."/>
            <person name="Dehal P."/>
            <person name="Chivian D."/>
            <person name="Giles B."/>
            <person name="Hazen T.C."/>
        </authorList>
    </citation>
    <scope>NUCLEOTIDE SEQUENCE [LARGE SCALE GENOMIC DNA]</scope>
    <source>
        <strain evidence="3">ATCC 14822 / DSM 2638 / NCIMB 8403 / VKM B-1763</strain>
    </source>
</reference>
<evidence type="ECO:0000313" key="2">
    <source>
        <dbReference type="EMBL" id="ACS80672.1"/>
    </source>
</evidence>
<dbReference type="SUPFAM" id="SSF53448">
    <property type="entry name" value="Nucleotide-diphospho-sugar transferases"/>
    <property type="match status" value="1"/>
</dbReference>
<dbReference type="RefSeq" id="WP_015852488.1">
    <property type="nucleotide sequence ID" value="NC_012881.1"/>
</dbReference>
<dbReference type="eggNOG" id="COG1216">
    <property type="taxonomic scope" value="Bacteria"/>
</dbReference>
<gene>
    <name evidence="2" type="ordered locus">Desal_2617</name>
</gene>
<dbReference type="PANTHER" id="PTHR43685">
    <property type="entry name" value="GLYCOSYLTRANSFERASE"/>
    <property type="match status" value="1"/>
</dbReference>
<evidence type="ECO:0000259" key="1">
    <source>
        <dbReference type="Pfam" id="PF00535"/>
    </source>
</evidence>
<dbReference type="KEGG" id="dsa:Desal_2617"/>
<organism evidence="2 3">
    <name type="scientific">Maridesulfovibrio salexigens (strain ATCC 14822 / DSM 2638 / NCIMB 8403 / VKM B-1763)</name>
    <name type="common">Desulfovibrio salexigens</name>
    <dbReference type="NCBI Taxonomy" id="526222"/>
    <lineage>
        <taxon>Bacteria</taxon>
        <taxon>Pseudomonadati</taxon>
        <taxon>Thermodesulfobacteriota</taxon>
        <taxon>Desulfovibrionia</taxon>
        <taxon>Desulfovibrionales</taxon>
        <taxon>Desulfovibrionaceae</taxon>
        <taxon>Maridesulfovibrio</taxon>
    </lineage>
</organism>
<evidence type="ECO:0000313" key="3">
    <source>
        <dbReference type="Proteomes" id="UP000002601"/>
    </source>
</evidence>
<sequence length="292" mass="33323">MKSFNNEPKVSVIIPTYNRADRVCRAVESVLAQKFTDFECLVVDDGSTDDTAERLAEFDDSRLKILRQENKGVSAARNFGIAAAIGDFIALLDSDDEWVPEKLLKQIPFMEEAGFEISQTDEIWIRKGKRVNQCKKHEKPEGMFFDRSLEMCMVSPSCVIFSRKFWDEIGPFDEDMPACEDYDLWIRAGLKYPVGLLRERLTIKHGGRPDQLSNSVGCLDLYRIYAIVKLLQAGILSAEERKMALEELQRKAGFYIGGCRKRGRDEQAVRIERLVQDIMDGKVVLPAEIIEK</sequence>
<dbReference type="OrthoDB" id="5291101at2"/>
<dbReference type="Gene3D" id="3.90.550.10">
    <property type="entry name" value="Spore Coat Polysaccharide Biosynthesis Protein SpsA, Chain A"/>
    <property type="match status" value="1"/>
</dbReference>
<dbReference type="GO" id="GO:0016740">
    <property type="term" value="F:transferase activity"/>
    <property type="evidence" value="ECO:0007669"/>
    <property type="project" value="UniProtKB-KW"/>
</dbReference>
<dbReference type="EMBL" id="CP001649">
    <property type="protein sequence ID" value="ACS80672.1"/>
    <property type="molecule type" value="Genomic_DNA"/>
</dbReference>
<accession>C6BYR5</accession>
<feature type="domain" description="Glycosyltransferase 2-like" evidence="1">
    <location>
        <begin position="11"/>
        <end position="164"/>
    </location>
</feature>
<proteinExistence type="predicted"/>
<dbReference type="InterPro" id="IPR001173">
    <property type="entry name" value="Glyco_trans_2-like"/>
</dbReference>
<keyword evidence="2" id="KW-0808">Transferase</keyword>
<protein>
    <submittedName>
        <fullName evidence="2">Glycosyl transferase family 2</fullName>
    </submittedName>
</protein>
<name>C6BYR5_MARSD</name>
<dbReference type="CAZy" id="GT2">
    <property type="family name" value="Glycosyltransferase Family 2"/>
</dbReference>
<dbReference type="PANTHER" id="PTHR43685:SF2">
    <property type="entry name" value="GLYCOSYLTRANSFERASE 2-LIKE DOMAIN-CONTAINING PROTEIN"/>
    <property type="match status" value="1"/>
</dbReference>
<dbReference type="AlphaFoldDB" id="C6BYR5"/>
<dbReference type="HOGENOM" id="CLU_025996_0_0_7"/>
<dbReference type="Proteomes" id="UP000002601">
    <property type="component" value="Chromosome"/>
</dbReference>
<dbReference type="STRING" id="526222.Desal_2617"/>
<keyword evidence="3" id="KW-1185">Reference proteome</keyword>
<dbReference type="InterPro" id="IPR050834">
    <property type="entry name" value="Glycosyltransf_2"/>
</dbReference>
<dbReference type="Pfam" id="PF00535">
    <property type="entry name" value="Glycos_transf_2"/>
    <property type="match status" value="1"/>
</dbReference>